<evidence type="ECO:0000256" key="1">
    <source>
        <dbReference type="ARBA" id="ARBA00004123"/>
    </source>
</evidence>
<feature type="compositionally biased region" description="Polar residues" evidence="3">
    <location>
        <begin position="385"/>
        <end position="402"/>
    </location>
</feature>
<dbReference type="Proteomes" id="UP000297703">
    <property type="component" value="Unassembled WGS sequence"/>
</dbReference>
<evidence type="ECO:0000256" key="2">
    <source>
        <dbReference type="ARBA" id="ARBA00023242"/>
    </source>
</evidence>
<feature type="compositionally biased region" description="Polar residues" evidence="3">
    <location>
        <begin position="235"/>
        <end position="249"/>
    </location>
</feature>
<dbReference type="PANTHER" id="PTHR23251">
    <property type="entry name" value="LYSINE-RICH CEACAM1 CO-ISOLATED PROTEIN LYRIC PROTEIN"/>
    <property type="match status" value="1"/>
</dbReference>
<feature type="compositionally biased region" description="Basic residues" evidence="3">
    <location>
        <begin position="175"/>
        <end position="184"/>
    </location>
</feature>
<feature type="region of interest" description="Disordered" evidence="3">
    <location>
        <begin position="212"/>
        <end position="263"/>
    </location>
</feature>
<keyword evidence="4" id="KW-0472">Membrane</keyword>
<dbReference type="OrthoDB" id="9425729at2759"/>
<comment type="subcellular location">
    <subcellularLocation>
        <location evidence="1">Nucleus</location>
    </subcellularLocation>
</comment>
<dbReference type="Pfam" id="PF15686">
    <property type="entry name" value="LYRIC"/>
    <property type="match status" value="1"/>
</dbReference>
<dbReference type="PANTHER" id="PTHR23251:SF0">
    <property type="entry name" value="PROTEIN LYRIC"/>
    <property type="match status" value="1"/>
</dbReference>
<feature type="region of interest" description="Disordered" evidence="3">
    <location>
        <begin position="129"/>
        <end position="195"/>
    </location>
</feature>
<reference evidence="5 6" key="1">
    <citation type="submission" date="2019-04" db="EMBL/GenBank/DDBJ databases">
        <title>Draft genome of the big-headed turtle Platysternon megacephalum.</title>
        <authorList>
            <person name="Gong S."/>
        </authorList>
    </citation>
    <scope>NUCLEOTIDE SEQUENCE [LARGE SCALE GENOMIC DNA]</scope>
    <source>
        <strain evidence="5">DO16091913</strain>
        <tissue evidence="5">Muscle</tissue>
    </source>
</reference>
<dbReference type="EMBL" id="QXTE01000012">
    <property type="protein sequence ID" value="TFK14248.1"/>
    <property type="molecule type" value="Genomic_DNA"/>
</dbReference>
<feature type="compositionally biased region" description="Basic and acidic residues" evidence="3">
    <location>
        <begin position="104"/>
        <end position="114"/>
    </location>
</feature>
<evidence type="ECO:0000313" key="5">
    <source>
        <dbReference type="EMBL" id="TFK14248.1"/>
    </source>
</evidence>
<feature type="compositionally biased region" description="Basic residues" evidence="3">
    <location>
        <begin position="410"/>
        <end position="422"/>
    </location>
</feature>
<feature type="compositionally biased region" description="Polar residues" evidence="3">
    <location>
        <begin position="217"/>
        <end position="228"/>
    </location>
</feature>
<dbReference type="GO" id="GO:0005634">
    <property type="term" value="C:nucleus"/>
    <property type="evidence" value="ECO:0007669"/>
    <property type="project" value="UniProtKB-SubCell"/>
</dbReference>
<proteinExistence type="predicted"/>
<keyword evidence="4" id="KW-0812">Transmembrane</keyword>
<organism evidence="5 6">
    <name type="scientific">Platysternon megacephalum</name>
    <name type="common">big-headed turtle</name>
    <dbReference type="NCBI Taxonomy" id="55544"/>
    <lineage>
        <taxon>Eukaryota</taxon>
        <taxon>Metazoa</taxon>
        <taxon>Chordata</taxon>
        <taxon>Craniata</taxon>
        <taxon>Vertebrata</taxon>
        <taxon>Euteleostomi</taxon>
        <taxon>Archelosauria</taxon>
        <taxon>Testudinata</taxon>
        <taxon>Testudines</taxon>
        <taxon>Cryptodira</taxon>
        <taxon>Durocryptodira</taxon>
        <taxon>Testudinoidea</taxon>
        <taxon>Platysternidae</taxon>
        <taxon>Platysternon</taxon>
    </lineage>
</organism>
<dbReference type="GO" id="GO:0043066">
    <property type="term" value="P:negative regulation of apoptotic process"/>
    <property type="evidence" value="ECO:0007669"/>
    <property type="project" value="InterPro"/>
</dbReference>
<feature type="compositionally biased region" description="Basic and acidic residues" evidence="3">
    <location>
        <begin position="146"/>
        <end position="159"/>
    </location>
</feature>
<accession>A0A4D9F4D6</accession>
<name>A0A4D9F4D6_9SAUR</name>
<dbReference type="GO" id="GO:0045766">
    <property type="term" value="P:positive regulation of angiogenesis"/>
    <property type="evidence" value="ECO:0007669"/>
    <property type="project" value="InterPro"/>
</dbReference>
<protein>
    <submittedName>
        <fullName evidence="5">RILP-like protein 2</fullName>
    </submittedName>
</protein>
<evidence type="ECO:0000313" key="6">
    <source>
        <dbReference type="Proteomes" id="UP000297703"/>
    </source>
</evidence>
<feature type="region of interest" description="Disordered" evidence="3">
    <location>
        <begin position="62"/>
        <end position="114"/>
    </location>
</feature>
<reference evidence="5 6" key="2">
    <citation type="submission" date="2019-04" db="EMBL/GenBank/DDBJ databases">
        <title>The genome sequence of big-headed turtle.</title>
        <authorList>
            <person name="Gong S."/>
        </authorList>
    </citation>
    <scope>NUCLEOTIDE SEQUENCE [LARGE SCALE GENOMIC DNA]</scope>
    <source>
        <strain evidence="5">DO16091913</strain>
        <tissue evidence="5">Muscle</tissue>
    </source>
</reference>
<feature type="region of interest" description="Disordered" evidence="3">
    <location>
        <begin position="352"/>
        <end position="422"/>
    </location>
</feature>
<dbReference type="InterPro" id="IPR031402">
    <property type="entry name" value="LYRIC"/>
</dbReference>
<sequence>MLESAVRLALGAGELVAPGPQLSERLALLQAQVLASLWPMLLLGGAVALLVLLGMLRRWDRARPGPQHSAAGEEGGAGAASYEEGRLPAPAPRTQNGIAGQQEQRARQSHEEKVPVNCQLLTSVGMREKKLLKSKKKKKTQCSEKGASKDHVSAEKDKLPEEEEGVWQTKISSREKRHLRKERLKQKENPSRVSPGTMVVEAVCDGDGKGTVWPHTVSGTEDNSSSEQGALCESGTKTDGGSTVRNSEATGEESEPTQSEEDVFSNVGTWDIAEAKAYPVTFGTLPELSMELSNLKSKSSQDNPSKYHWNANLPFLTVDDAWLGQYDPLAIDLNSDWNAPTEEWGNWLGEEETCTGPEREKPQQGLEMRTEEGRRELISMKHSSHATCTSFKIPQDPANNLPHNDVPGKKERRKRKKMRKET</sequence>
<feature type="transmembrane region" description="Helical" evidence="4">
    <location>
        <begin position="37"/>
        <end position="56"/>
    </location>
</feature>
<evidence type="ECO:0000256" key="4">
    <source>
        <dbReference type="SAM" id="Phobius"/>
    </source>
</evidence>
<dbReference type="GO" id="GO:0003712">
    <property type="term" value="F:transcription coregulator activity"/>
    <property type="evidence" value="ECO:0007669"/>
    <property type="project" value="TreeGrafter"/>
</dbReference>
<gene>
    <name evidence="5" type="ORF">DR999_PMT02292</name>
</gene>
<dbReference type="GO" id="GO:0006357">
    <property type="term" value="P:regulation of transcription by RNA polymerase II"/>
    <property type="evidence" value="ECO:0007669"/>
    <property type="project" value="TreeGrafter"/>
</dbReference>
<dbReference type="AlphaFoldDB" id="A0A4D9F4D6"/>
<feature type="compositionally biased region" description="Acidic residues" evidence="3">
    <location>
        <begin position="250"/>
        <end position="263"/>
    </location>
</feature>
<feature type="compositionally biased region" description="Polar residues" evidence="3">
    <location>
        <begin position="93"/>
        <end position="103"/>
    </location>
</feature>
<keyword evidence="6" id="KW-1185">Reference proteome</keyword>
<keyword evidence="2" id="KW-0539">Nucleus</keyword>
<dbReference type="GO" id="GO:0043123">
    <property type="term" value="P:positive regulation of canonical NF-kappaB signal transduction"/>
    <property type="evidence" value="ECO:0007669"/>
    <property type="project" value="InterPro"/>
</dbReference>
<dbReference type="InterPro" id="IPR052305">
    <property type="entry name" value="TransReg_TumorExp"/>
</dbReference>
<evidence type="ECO:0000256" key="3">
    <source>
        <dbReference type="SAM" id="MobiDB-lite"/>
    </source>
</evidence>
<feature type="compositionally biased region" description="Basic and acidic residues" evidence="3">
    <location>
        <begin position="357"/>
        <end position="379"/>
    </location>
</feature>
<keyword evidence="4" id="KW-1133">Transmembrane helix</keyword>
<comment type="caution">
    <text evidence="5">The sequence shown here is derived from an EMBL/GenBank/DDBJ whole genome shotgun (WGS) entry which is preliminary data.</text>
</comment>